<dbReference type="PANTHER" id="PTHR10867">
    <property type="entry name" value="NNMT/PNMT/TEMT FAMILY MEMBER"/>
    <property type="match status" value="1"/>
</dbReference>
<keyword evidence="2" id="KW-0489">Methyltransferase</keyword>
<dbReference type="PANTHER" id="PTHR10867:SF32">
    <property type="entry name" value="NICOTINAMIDE N-METHYLTRANSFERASE"/>
    <property type="match status" value="1"/>
</dbReference>
<dbReference type="InterPro" id="IPR029063">
    <property type="entry name" value="SAM-dependent_MTases_sf"/>
</dbReference>
<proteinExistence type="inferred from homology"/>
<dbReference type="Pfam" id="PF01234">
    <property type="entry name" value="NNMT_PNMT_TEMT"/>
    <property type="match status" value="2"/>
</dbReference>
<evidence type="ECO:0000256" key="2">
    <source>
        <dbReference type="ARBA" id="ARBA00022603"/>
    </source>
</evidence>
<dbReference type="SUPFAM" id="SSF53335">
    <property type="entry name" value="S-adenosyl-L-methionine-dependent methyltransferases"/>
    <property type="match status" value="2"/>
</dbReference>
<dbReference type="Proteomes" id="UP001295444">
    <property type="component" value="Chromosome 09"/>
</dbReference>
<comment type="similarity">
    <text evidence="1">Belongs to the class I-like SAM-binding methyltransferase superfamily. NNMT/PNMT/TEMT family.</text>
</comment>
<dbReference type="GO" id="GO:0032259">
    <property type="term" value="P:methylation"/>
    <property type="evidence" value="ECO:0007669"/>
    <property type="project" value="UniProtKB-KW"/>
</dbReference>
<dbReference type="AlphaFoldDB" id="A0AAD1T7G5"/>
<organism evidence="5 6">
    <name type="scientific">Pelobates cultripes</name>
    <name type="common">Western spadefoot toad</name>
    <dbReference type="NCBI Taxonomy" id="61616"/>
    <lineage>
        <taxon>Eukaryota</taxon>
        <taxon>Metazoa</taxon>
        <taxon>Chordata</taxon>
        <taxon>Craniata</taxon>
        <taxon>Vertebrata</taxon>
        <taxon>Euteleostomi</taxon>
        <taxon>Amphibia</taxon>
        <taxon>Batrachia</taxon>
        <taxon>Anura</taxon>
        <taxon>Pelobatoidea</taxon>
        <taxon>Pelobatidae</taxon>
        <taxon>Pelobates</taxon>
    </lineage>
</organism>
<dbReference type="PROSITE" id="PS51681">
    <property type="entry name" value="SAM_MT_NNMT_PNMT_TEMT"/>
    <property type="match status" value="2"/>
</dbReference>
<gene>
    <name evidence="5" type="ORF">PECUL_23A055438</name>
</gene>
<keyword evidence="4" id="KW-0949">S-adenosyl-L-methionine</keyword>
<keyword evidence="3" id="KW-0808">Transferase</keyword>
<dbReference type="GO" id="GO:0008170">
    <property type="term" value="F:N-methyltransferase activity"/>
    <property type="evidence" value="ECO:0007669"/>
    <property type="project" value="TreeGrafter"/>
</dbReference>
<protein>
    <submittedName>
        <fullName evidence="5">Nicotinamide N-methyltransferase-like</fullName>
    </submittedName>
</protein>
<evidence type="ECO:0000256" key="4">
    <source>
        <dbReference type="ARBA" id="ARBA00022691"/>
    </source>
</evidence>
<dbReference type="Gene3D" id="3.40.50.150">
    <property type="entry name" value="Vaccinia Virus protein VP39"/>
    <property type="match status" value="2"/>
</dbReference>
<evidence type="ECO:0000313" key="5">
    <source>
        <dbReference type="EMBL" id="CAH2316840.1"/>
    </source>
</evidence>
<reference evidence="5" key="1">
    <citation type="submission" date="2022-03" db="EMBL/GenBank/DDBJ databases">
        <authorList>
            <person name="Alioto T."/>
            <person name="Alioto T."/>
            <person name="Gomez Garrido J."/>
        </authorList>
    </citation>
    <scope>NUCLEOTIDE SEQUENCE</scope>
</reference>
<name>A0AAD1T7G5_PELCU</name>
<evidence type="ECO:0000313" key="6">
    <source>
        <dbReference type="Proteomes" id="UP001295444"/>
    </source>
</evidence>
<keyword evidence="6" id="KW-1185">Reference proteome</keyword>
<accession>A0AAD1T7G5</accession>
<dbReference type="GO" id="GO:0005829">
    <property type="term" value="C:cytosol"/>
    <property type="evidence" value="ECO:0007669"/>
    <property type="project" value="TreeGrafter"/>
</dbReference>
<evidence type="ECO:0000256" key="3">
    <source>
        <dbReference type="ARBA" id="ARBA00022679"/>
    </source>
</evidence>
<dbReference type="EMBL" id="OW240920">
    <property type="protein sequence ID" value="CAH2316840.1"/>
    <property type="molecule type" value="Genomic_DNA"/>
</dbReference>
<sequence>MEGRKHKHYHDEEFDHHLLIDTYAGRDKTDTKEELVKITMQKIFQFLSSGIVKGETLIDLTLGAAFCHLMVLADFFKEITILDSSDKALEETKKWLNKDPGAVDWNSFSCWESKAAVLLELKASGTLGRVRQRCTVKGETLIDLTVAPAFSHLMVAADFFKEIFILDSSDSTLNETEKWLNKEPGAVDWSHAAHISCGLKGIRWRSEQCRGKKQDSELLDAEEEKVRRTVKHFLKWDPTNDNPLGSVVLPQADCAISAWYFEASCKDHESYRNSFRKFSSLVKVGGHLILFALFNGTYYTIGDHRFSMLNYNEDVVKEVLQENGYTTVISEVYESKLNTHLVDYGKIGYIVARKEREI</sequence>
<evidence type="ECO:0000256" key="1">
    <source>
        <dbReference type="ARBA" id="ARBA00007996"/>
    </source>
</evidence>
<dbReference type="InterPro" id="IPR000940">
    <property type="entry name" value="NNMT_TEMT_trans"/>
</dbReference>